<comment type="caution">
    <text evidence="3">The sequence shown here is derived from an EMBL/GenBank/DDBJ whole genome shotgun (WGS) entry which is preliminary data.</text>
</comment>
<sequence length="161" mass="18686">LALTAWTISLIIQLLIHSTPFIEKSKKEKYSSIVFRKISLFILIDCNPFWNLRLIGERPPKEAFKSPKIVVFNHKSNIDAVLVARFIPPEVRYIAKHVLFKFPIGGTNMTLAGDIPVVLKNKNGTFYVEEKDKIKLVLKLFEFTLKIRFEFTLKLALKRRI</sequence>
<dbReference type="Proteomes" id="UP001439008">
    <property type="component" value="Unassembled WGS sequence"/>
</dbReference>
<protein>
    <recommendedName>
        <fullName evidence="2">Phospholipid/glycerol acyltransferase domain-containing protein</fullName>
    </recommendedName>
</protein>
<organism evidence="3 4">
    <name type="scientific">Bonamia ostreae</name>
    <dbReference type="NCBI Taxonomy" id="126728"/>
    <lineage>
        <taxon>Eukaryota</taxon>
        <taxon>Sar</taxon>
        <taxon>Rhizaria</taxon>
        <taxon>Endomyxa</taxon>
        <taxon>Ascetosporea</taxon>
        <taxon>Haplosporida</taxon>
        <taxon>Bonamia</taxon>
    </lineage>
</organism>
<evidence type="ECO:0000313" key="4">
    <source>
        <dbReference type="Proteomes" id="UP001439008"/>
    </source>
</evidence>
<gene>
    <name evidence="3" type="ORF">MHBO_004692</name>
</gene>
<dbReference type="Pfam" id="PF01553">
    <property type="entry name" value="Acyltransferase"/>
    <property type="match status" value="1"/>
</dbReference>
<evidence type="ECO:0000256" key="1">
    <source>
        <dbReference type="SAM" id="SignalP"/>
    </source>
</evidence>
<reference evidence="3 4" key="1">
    <citation type="journal article" date="2024" name="BMC Biol.">
        <title>Comparative genomics of Ascetosporea gives new insight into the evolutionary basis for animal parasitism in Rhizaria.</title>
        <authorList>
            <person name="Hiltunen Thoren M."/>
            <person name="Onut-Brannstrom I."/>
            <person name="Alfjorden A."/>
            <person name="Peckova H."/>
            <person name="Swords F."/>
            <person name="Hooper C."/>
            <person name="Holzer A.S."/>
            <person name="Bass D."/>
            <person name="Burki F."/>
        </authorList>
    </citation>
    <scope>NUCLEOTIDE SEQUENCE [LARGE SCALE GENOMIC DNA]</scope>
    <source>
        <strain evidence="3">20-A016</strain>
    </source>
</reference>
<dbReference type="SUPFAM" id="SSF69593">
    <property type="entry name" value="Glycerol-3-phosphate (1)-acyltransferase"/>
    <property type="match status" value="1"/>
</dbReference>
<feature type="signal peptide" evidence="1">
    <location>
        <begin position="1"/>
        <end position="18"/>
    </location>
</feature>
<keyword evidence="4" id="KW-1185">Reference proteome</keyword>
<accession>A0ABV2AU15</accession>
<dbReference type="EMBL" id="JBDODL010004888">
    <property type="protein sequence ID" value="MES1923147.1"/>
    <property type="molecule type" value="Genomic_DNA"/>
</dbReference>
<evidence type="ECO:0000313" key="3">
    <source>
        <dbReference type="EMBL" id="MES1923147.1"/>
    </source>
</evidence>
<feature type="chain" id="PRO_5045295540" description="Phospholipid/glycerol acyltransferase domain-containing protein" evidence="1">
    <location>
        <begin position="19"/>
        <end position="161"/>
    </location>
</feature>
<keyword evidence="1" id="KW-0732">Signal</keyword>
<proteinExistence type="predicted"/>
<feature type="non-terminal residue" evidence="3">
    <location>
        <position position="1"/>
    </location>
</feature>
<dbReference type="InterPro" id="IPR002123">
    <property type="entry name" value="Plipid/glycerol_acylTrfase"/>
</dbReference>
<name>A0ABV2AU15_9EUKA</name>
<feature type="domain" description="Phospholipid/glycerol acyltransferase" evidence="2">
    <location>
        <begin position="65"/>
        <end position="120"/>
    </location>
</feature>
<evidence type="ECO:0000259" key="2">
    <source>
        <dbReference type="Pfam" id="PF01553"/>
    </source>
</evidence>